<keyword evidence="6 7" id="KW-0592">Phosphate transport</keyword>
<dbReference type="SUPFAM" id="SSF53850">
    <property type="entry name" value="Periplasmic binding protein-like II"/>
    <property type="match status" value="1"/>
</dbReference>
<evidence type="ECO:0000256" key="2">
    <source>
        <dbReference type="ARBA" id="ARBA00008725"/>
    </source>
</evidence>
<evidence type="ECO:0000256" key="8">
    <source>
        <dbReference type="SAM" id="SignalP"/>
    </source>
</evidence>
<dbReference type="Pfam" id="PF12849">
    <property type="entry name" value="PBP_like_2"/>
    <property type="match status" value="1"/>
</dbReference>
<dbReference type="OrthoDB" id="9801510at2"/>
<dbReference type="GO" id="GO:0043190">
    <property type="term" value="C:ATP-binding cassette (ABC) transporter complex"/>
    <property type="evidence" value="ECO:0007669"/>
    <property type="project" value="InterPro"/>
</dbReference>
<dbReference type="Gene3D" id="3.40.190.10">
    <property type="entry name" value="Periplasmic binding protein-like II"/>
    <property type="match status" value="2"/>
</dbReference>
<protein>
    <recommendedName>
        <fullName evidence="4 7">Phosphate-binding protein PstS</fullName>
    </recommendedName>
</protein>
<dbReference type="InterPro" id="IPR005673">
    <property type="entry name" value="ABC_phos-bd_PstS"/>
</dbReference>
<sequence>MRNQITNALLVGSILVGSFQAIAADVTGAGASFPAPVYSKWAEEYKKETKNNVNYASIGSSGGIKQIREKTVDFGATDAPLKGEDLEKSGMVQFPAIIGGVVPVVNLAGFKPGQLRLDGETIALIFAGDISNWNDPKIAALNPGVKLPDQAITVVTRSDGSGTTAVFTDYLSKASKMWAEKVGSGATVKWPAVSTVGGKGNEGVSANVTRVKGSIGYVEYAYAKINNMTSLQMKNLNGNFVSASLDSFKAAAAGANWAGTPGMGISMTQQPGANSWPIAAASFILMYKDPASKEKSAEVIKFFTWAFKDGDPIAAALDYVPLPDAVVNYIAKNVWTQIK</sequence>
<proteinExistence type="inferred from homology"/>
<dbReference type="GO" id="GO:0035435">
    <property type="term" value="P:phosphate ion transmembrane transport"/>
    <property type="evidence" value="ECO:0007669"/>
    <property type="project" value="InterPro"/>
</dbReference>
<name>A0A1W1ZVQ5_9BURK</name>
<comment type="similarity">
    <text evidence="2 7">Belongs to the PstS family.</text>
</comment>
<dbReference type="PANTHER" id="PTHR42996">
    <property type="entry name" value="PHOSPHATE-BINDING PROTEIN PSTS"/>
    <property type="match status" value="1"/>
</dbReference>
<dbReference type="GO" id="GO:0042301">
    <property type="term" value="F:phosphate ion binding"/>
    <property type="evidence" value="ECO:0007669"/>
    <property type="project" value="InterPro"/>
</dbReference>
<dbReference type="Proteomes" id="UP000192708">
    <property type="component" value="Unassembled WGS sequence"/>
</dbReference>
<accession>A0A1W1ZVQ5</accession>
<dbReference type="STRING" id="1938817.SAMN06296008_106167"/>
<organism evidence="10 11">
    <name type="scientific">Polynucleobacter kasalickyi</name>
    <dbReference type="NCBI Taxonomy" id="1938817"/>
    <lineage>
        <taxon>Bacteria</taxon>
        <taxon>Pseudomonadati</taxon>
        <taxon>Pseudomonadota</taxon>
        <taxon>Betaproteobacteria</taxon>
        <taxon>Burkholderiales</taxon>
        <taxon>Burkholderiaceae</taxon>
        <taxon>Polynucleobacter</taxon>
    </lineage>
</organism>
<evidence type="ECO:0000256" key="1">
    <source>
        <dbReference type="ARBA" id="ARBA00002841"/>
    </source>
</evidence>
<evidence type="ECO:0000259" key="9">
    <source>
        <dbReference type="Pfam" id="PF12849"/>
    </source>
</evidence>
<comment type="function">
    <text evidence="1 7">Part of the ABC transporter complex PstSACB involved in phosphate import.</text>
</comment>
<dbReference type="AlphaFoldDB" id="A0A1W1ZVQ5"/>
<feature type="signal peptide" evidence="8">
    <location>
        <begin position="1"/>
        <end position="23"/>
    </location>
</feature>
<keyword evidence="8" id="KW-0732">Signal</keyword>
<gene>
    <name evidence="10" type="ORF">SAMN06296008_106167</name>
</gene>
<reference evidence="10 11" key="1">
    <citation type="submission" date="2017-04" db="EMBL/GenBank/DDBJ databases">
        <authorList>
            <person name="Afonso C.L."/>
            <person name="Miller P.J."/>
            <person name="Scott M.A."/>
            <person name="Spackman E."/>
            <person name="Goraichik I."/>
            <person name="Dimitrov K.M."/>
            <person name="Suarez D.L."/>
            <person name="Swayne D.E."/>
        </authorList>
    </citation>
    <scope>NUCLEOTIDE SEQUENCE [LARGE SCALE GENOMIC DNA]</scope>
    <source>
        <strain evidence="10 11">VK13</strain>
    </source>
</reference>
<dbReference type="InterPro" id="IPR024370">
    <property type="entry name" value="PBP_domain"/>
</dbReference>
<dbReference type="NCBIfam" id="NF008171">
    <property type="entry name" value="PRK10918.1"/>
    <property type="match status" value="1"/>
</dbReference>
<evidence type="ECO:0000256" key="7">
    <source>
        <dbReference type="PIRNR" id="PIRNR002756"/>
    </source>
</evidence>
<evidence type="ECO:0000256" key="5">
    <source>
        <dbReference type="ARBA" id="ARBA00022448"/>
    </source>
</evidence>
<dbReference type="NCBIfam" id="TIGR00975">
    <property type="entry name" value="3a0107s03"/>
    <property type="match status" value="1"/>
</dbReference>
<dbReference type="PIRSF" id="PIRSF002756">
    <property type="entry name" value="PstS"/>
    <property type="match status" value="1"/>
</dbReference>
<feature type="chain" id="PRO_5012551695" description="Phosphate-binding protein PstS" evidence="8">
    <location>
        <begin position="24"/>
        <end position="339"/>
    </location>
</feature>
<dbReference type="CDD" id="cd13565">
    <property type="entry name" value="PBP2_PstS"/>
    <property type="match status" value="1"/>
</dbReference>
<keyword evidence="5 7" id="KW-0813">Transport</keyword>
<dbReference type="EMBL" id="FWXJ01000006">
    <property type="protein sequence ID" value="SMC52494.1"/>
    <property type="molecule type" value="Genomic_DNA"/>
</dbReference>
<feature type="domain" description="PBP" evidence="9">
    <location>
        <begin position="23"/>
        <end position="307"/>
    </location>
</feature>
<evidence type="ECO:0000313" key="10">
    <source>
        <dbReference type="EMBL" id="SMC52494.1"/>
    </source>
</evidence>
<evidence type="ECO:0000256" key="6">
    <source>
        <dbReference type="ARBA" id="ARBA00022592"/>
    </source>
</evidence>
<evidence type="ECO:0000256" key="3">
    <source>
        <dbReference type="ARBA" id="ARBA00011529"/>
    </source>
</evidence>
<dbReference type="RefSeq" id="WP_084283491.1">
    <property type="nucleotide sequence ID" value="NZ_FWXJ01000006.1"/>
</dbReference>
<dbReference type="PANTHER" id="PTHR42996:SF1">
    <property type="entry name" value="PHOSPHATE-BINDING PROTEIN PSTS"/>
    <property type="match status" value="1"/>
</dbReference>
<evidence type="ECO:0000313" key="11">
    <source>
        <dbReference type="Proteomes" id="UP000192708"/>
    </source>
</evidence>
<comment type="subunit">
    <text evidence="3 7">The complex is composed of two ATP-binding proteins (PstB), two transmembrane proteins (PstC and PstA) and a solute-binding protein (PstS).</text>
</comment>
<evidence type="ECO:0000256" key="4">
    <source>
        <dbReference type="ARBA" id="ARBA00021889"/>
    </source>
</evidence>
<dbReference type="InterPro" id="IPR050962">
    <property type="entry name" value="Phosphate-bind_PstS"/>
</dbReference>
<keyword evidence="11" id="KW-1185">Reference proteome</keyword>